<feature type="compositionally biased region" description="Low complexity" evidence="12">
    <location>
        <begin position="136"/>
        <end position="146"/>
    </location>
</feature>
<evidence type="ECO:0000256" key="4">
    <source>
        <dbReference type="ARBA" id="ARBA00022679"/>
    </source>
</evidence>
<evidence type="ECO:0000256" key="3">
    <source>
        <dbReference type="ARBA" id="ARBA00022606"/>
    </source>
</evidence>
<feature type="compositionally biased region" description="Basic and acidic residues" evidence="12">
    <location>
        <begin position="147"/>
        <end position="163"/>
    </location>
</feature>
<dbReference type="SUPFAM" id="SSF55781">
    <property type="entry name" value="GAF domain-like"/>
    <property type="match status" value="2"/>
</dbReference>
<dbReference type="Gene3D" id="3.30.450.20">
    <property type="entry name" value="PAS domain"/>
    <property type="match status" value="1"/>
</dbReference>
<dbReference type="SMART" id="SM00388">
    <property type="entry name" value="HisKA"/>
    <property type="match status" value="1"/>
</dbReference>
<dbReference type="InterPro" id="IPR003661">
    <property type="entry name" value="HisK_dim/P_dom"/>
</dbReference>
<sequence length="1512" mass="166867">MSHKYEGEEVATKCDASLRVEIPPVPKELNEASNPPTASGNAKSPRLSKSDLHDDSVPFDALDGTSSWSASSAKQSASPVSHTDRVYPIKSVVRVDTSQTPYNLPSRRSGEGRDYTPPTQDSAGNPADASSRRRQSQSFSPEPSSRPQDKRVSNDTISDDRKPSTSTTNSGEQNGGGMQAQLFSSASSDKSSSVSQRAVASASSIGTRTSPDGRSLSDLVTVRFKHTVTAEGHAVITGRDGETIQHCEDEPIHMPGAIQGFGLLLTLEEQEEGDFLVRAVSENSYRIIGYTPQELFKLKSFTDILSEEQSDNLLDHVDFIRDEEADPASNGPEVFILSIRARRGSKRGQKLWCAMHINPAATNLIICEFEIDDDQEYPLAPPNNETPEPPEATLHSKPTAEEFKESTMNTSKRLRVLRSARKRKGEAAAMEVFNIMSQVQEQLASAPNLEIFLKVLVGVIKELTGFHRVMIYQFDANFNGRVVTELVDPRATTDLYKGLNFPASDIPKQARDLYKINKVRLLYDRDLQTARLVCRTVEDLEQPLDLTFSYLRAMSPIHIKYLKNMAVRSSMSISINAFSELWGLIACHTYGSKGMRVSFPIRKMCRLVGDMASRNIERLSYASRLQARKLINTVPTEANPSGYIIASSEDLLKLFDADFGLLSIRGETKIMGKMEHSQEALAMLEYLRLRRITSVTTTQDIRQDFPDLRYSPGFDVIAGLLLVPLSVTGSDFIVFLRKGQTKEVKWAGNPYEKSIKAGTEGYLEPRTSFMSWSETVVGKCREWTEEQVETAAVLCLVYGKFIEVWRQKEAALQSSQLTRLLLANSAHEVRTPLNAIINYLEIALEGALDQETRDNLAKSHSASKSLIYVINDLLDLTKTEEGQELIKDEAFDLHATIHEAVDSFRGEAKRKGLEYEVIDHPGVPQFVLGDQRRVRQAVANITANAMQHTTNGWVRIEVCPHGVANGKTNVEIVVHDSGAGMSNEKLDALFRDLEQVSTDADGLFDDSDDGGNASQVKDSRTLGLGLAVVARVVRNMDGQLRLKSEQGKGSRFVIQLPFVLPDDESGDEDAISRSAKLAKQNANLAPSVAAEGEITLVDKVSSVRAEGVVSKRSVEDFASLHSFKSGSSGKSRGSAKSDVDRLIDAISSPFNSNDQETGEQGLHRSNSKGSGHSRKSAGSLGTTSSVRKVTGNERPGRSSRTRSHGGPEHIRSSSEGPAGTEFVTDNRTLMKAVRMPDEFNSTGGSPAHTPSRVLFNIPNRKTEHCPEGSRKLDAEHLQVLYAEDDPVNSKIMRKRMEKSGHEVHITVNGEECATVYGENTSFFDVVLMDMQMPIVDGLSSTKMIRSFEKRHSQSILSPRAANNGRVPIFAVSASLLERERQHYINAGFDGWILKPVDFKRLNILLLGIVDDEMRNSCLYQPGAWEIGGWFQKRQPSVFASPDPSKHSPVQQSSDRTPSHQDEGSMHSSESGSTVTARSVDRRPLIYDERLDETTAETEDADHSDQPQAQPQT</sequence>
<evidence type="ECO:0000256" key="8">
    <source>
        <dbReference type="ARBA" id="ARBA00022991"/>
    </source>
</evidence>
<keyword evidence="10" id="KW-0675">Receptor</keyword>
<feature type="region of interest" description="Disordered" evidence="12">
    <location>
        <begin position="1"/>
        <end position="195"/>
    </location>
</feature>
<dbReference type="SUPFAM" id="SSF52172">
    <property type="entry name" value="CheY-like"/>
    <property type="match status" value="1"/>
</dbReference>
<feature type="region of interest" description="Disordered" evidence="12">
    <location>
        <begin position="1435"/>
        <end position="1512"/>
    </location>
</feature>
<keyword evidence="7" id="KW-0067">ATP-binding</keyword>
<dbReference type="Pfam" id="PF00072">
    <property type="entry name" value="Response_reg"/>
    <property type="match status" value="1"/>
</dbReference>
<feature type="domain" description="Histidine kinase" evidence="14">
    <location>
        <begin position="824"/>
        <end position="1060"/>
    </location>
</feature>
<dbReference type="PRINTS" id="PR00344">
    <property type="entry name" value="BCTRLSENSOR"/>
</dbReference>
<keyword evidence="5" id="KW-0547">Nucleotide-binding</keyword>
<dbReference type="SUPFAM" id="SSF55874">
    <property type="entry name" value="ATPase domain of HSP90 chaperone/DNA topoisomerase II/histidine kinase"/>
    <property type="match status" value="1"/>
</dbReference>
<dbReference type="OrthoDB" id="2015534at2759"/>
<evidence type="ECO:0000256" key="1">
    <source>
        <dbReference type="ARBA" id="ARBA00022543"/>
    </source>
</evidence>
<dbReference type="Pfam" id="PF00512">
    <property type="entry name" value="HisKA"/>
    <property type="match status" value="1"/>
</dbReference>
<evidence type="ECO:0000256" key="9">
    <source>
        <dbReference type="ARBA" id="ARBA00023012"/>
    </source>
</evidence>
<keyword evidence="3" id="KW-0716">Sensory transduction</keyword>
<evidence type="ECO:0000313" key="16">
    <source>
        <dbReference type="EMBL" id="TVY50779.1"/>
    </source>
</evidence>
<feature type="region of interest" description="Disordered" evidence="12">
    <location>
        <begin position="1148"/>
        <end position="1223"/>
    </location>
</feature>
<keyword evidence="6" id="KW-0418">Kinase</keyword>
<evidence type="ECO:0000256" key="5">
    <source>
        <dbReference type="ARBA" id="ARBA00022741"/>
    </source>
</evidence>
<dbReference type="InterPro" id="IPR043150">
    <property type="entry name" value="Phytochrome_PHY_sf"/>
</dbReference>
<feature type="compositionally biased region" description="Basic and acidic residues" evidence="12">
    <location>
        <begin position="1"/>
        <end position="18"/>
    </location>
</feature>
<evidence type="ECO:0000259" key="13">
    <source>
        <dbReference type="PROSITE" id="PS50046"/>
    </source>
</evidence>
<dbReference type="CDD" id="cd00082">
    <property type="entry name" value="HisKA"/>
    <property type="match status" value="1"/>
</dbReference>
<dbReference type="PROSITE" id="PS50110">
    <property type="entry name" value="RESPONSE_REGULATORY"/>
    <property type="match status" value="1"/>
</dbReference>
<keyword evidence="17" id="KW-1185">Reference proteome</keyword>
<evidence type="ECO:0000256" key="7">
    <source>
        <dbReference type="ARBA" id="ARBA00022840"/>
    </source>
</evidence>
<dbReference type="InterPro" id="IPR004358">
    <property type="entry name" value="Sig_transdc_His_kin-like_C"/>
</dbReference>
<evidence type="ECO:0000256" key="11">
    <source>
        <dbReference type="PROSITE-ProRule" id="PRU00169"/>
    </source>
</evidence>
<dbReference type="GO" id="GO:0000155">
    <property type="term" value="F:phosphorelay sensor kinase activity"/>
    <property type="evidence" value="ECO:0007669"/>
    <property type="project" value="InterPro"/>
</dbReference>
<dbReference type="SUPFAM" id="SSF47384">
    <property type="entry name" value="Homodimeric domain of signal transducing histidine kinase"/>
    <property type="match status" value="1"/>
</dbReference>
<gene>
    <name evidence="16" type="primary">bphB_0</name>
    <name evidence="16" type="ORF">LCER1_G006897</name>
</gene>
<dbReference type="CDD" id="cd17546">
    <property type="entry name" value="REC_hyHK_CKI1_RcsC-like"/>
    <property type="match status" value="1"/>
</dbReference>
<comment type="caution">
    <text evidence="16">The sequence shown here is derived from an EMBL/GenBank/DDBJ whole genome shotgun (WGS) entry which is preliminary data.</text>
</comment>
<name>A0A7D8Z301_9HELO</name>
<evidence type="ECO:0000313" key="17">
    <source>
        <dbReference type="Proteomes" id="UP000481288"/>
    </source>
</evidence>
<dbReference type="InterPro" id="IPR016132">
    <property type="entry name" value="Phyto_chromo_attachment"/>
</dbReference>
<evidence type="ECO:0000256" key="10">
    <source>
        <dbReference type="ARBA" id="ARBA00023170"/>
    </source>
</evidence>
<evidence type="ECO:0000256" key="12">
    <source>
        <dbReference type="SAM" id="MobiDB-lite"/>
    </source>
</evidence>
<keyword evidence="4" id="KW-0808">Transferase</keyword>
<keyword evidence="8" id="KW-0157">Chromophore</keyword>
<dbReference type="SMART" id="SM00387">
    <property type="entry name" value="HATPase_c"/>
    <property type="match status" value="1"/>
</dbReference>
<feature type="compositionally biased region" description="Polar residues" evidence="12">
    <location>
        <begin position="1465"/>
        <end position="1476"/>
    </location>
</feature>
<feature type="domain" description="Response regulatory" evidence="15">
    <location>
        <begin position="1278"/>
        <end position="1409"/>
    </location>
</feature>
<dbReference type="PANTHER" id="PTHR43065">
    <property type="entry name" value="SENSOR HISTIDINE KINASE"/>
    <property type="match status" value="1"/>
</dbReference>
<evidence type="ECO:0000256" key="2">
    <source>
        <dbReference type="ARBA" id="ARBA00022553"/>
    </source>
</evidence>
<dbReference type="Proteomes" id="UP000481288">
    <property type="component" value="Unassembled WGS sequence"/>
</dbReference>
<proteinExistence type="predicted"/>
<dbReference type="InterPro" id="IPR001789">
    <property type="entry name" value="Sig_transdc_resp-reg_receiver"/>
</dbReference>
<dbReference type="InterPro" id="IPR003018">
    <property type="entry name" value="GAF"/>
</dbReference>
<evidence type="ECO:0000259" key="14">
    <source>
        <dbReference type="PROSITE" id="PS50109"/>
    </source>
</evidence>
<dbReference type="Gene3D" id="1.10.287.130">
    <property type="match status" value="1"/>
</dbReference>
<organism evidence="16 17">
    <name type="scientific">Lachnellula cervina</name>
    <dbReference type="NCBI Taxonomy" id="1316786"/>
    <lineage>
        <taxon>Eukaryota</taxon>
        <taxon>Fungi</taxon>
        <taxon>Dikarya</taxon>
        <taxon>Ascomycota</taxon>
        <taxon>Pezizomycotina</taxon>
        <taxon>Leotiomycetes</taxon>
        <taxon>Helotiales</taxon>
        <taxon>Lachnaceae</taxon>
        <taxon>Lachnellula</taxon>
    </lineage>
</organism>
<dbReference type="InterPro" id="IPR013515">
    <property type="entry name" value="Phytochrome_cen-reg"/>
</dbReference>
<dbReference type="PROSITE" id="PS50109">
    <property type="entry name" value="HIS_KIN"/>
    <property type="match status" value="1"/>
</dbReference>
<accession>A0A7D8Z301</accession>
<dbReference type="Gene3D" id="3.30.450.270">
    <property type="match status" value="1"/>
</dbReference>
<dbReference type="InterPro" id="IPR035965">
    <property type="entry name" value="PAS-like_dom_sf"/>
</dbReference>
<dbReference type="InterPro" id="IPR036097">
    <property type="entry name" value="HisK_dim/P_sf"/>
</dbReference>
<dbReference type="InterPro" id="IPR003594">
    <property type="entry name" value="HATPase_dom"/>
</dbReference>
<dbReference type="Pfam" id="PF08446">
    <property type="entry name" value="PAS_2"/>
    <property type="match status" value="1"/>
</dbReference>
<evidence type="ECO:0000256" key="6">
    <source>
        <dbReference type="ARBA" id="ARBA00022777"/>
    </source>
</evidence>
<feature type="compositionally biased region" description="Basic and acidic residues" evidence="12">
    <location>
        <begin position="1478"/>
        <end position="1492"/>
    </location>
</feature>
<feature type="region of interest" description="Disordered" evidence="12">
    <location>
        <begin position="376"/>
        <end position="395"/>
    </location>
</feature>
<evidence type="ECO:0000259" key="15">
    <source>
        <dbReference type="PROSITE" id="PS50110"/>
    </source>
</evidence>
<dbReference type="Gene3D" id="3.30.565.10">
    <property type="entry name" value="Histidine kinase-like ATPase, C-terminal domain"/>
    <property type="match status" value="1"/>
</dbReference>
<dbReference type="InterPro" id="IPR011006">
    <property type="entry name" value="CheY-like_superfamily"/>
</dbReference>
<dbReference type="InterPro" id="IPR013654">
    <property type="entry name" value="PAS_2"/>
</dbReference>
<keyword evidence="9" id="KW-0902">Two-component regulatory system</keyword>
<feature type="domain" description="Phytochrome chromophore attachment site" evidence="13">
    <location>
        <begin position="448"/>
        <end position="610"/>
    </location>
</feature>
<dbReference type="EMBL" id="QGMG01001009">
    <property type="protein sequence ID" value="TVY50779.1"/>
    <property type="molecule type" value="Genomic_DNA"/>
</dbReference>
<keyword evidence="2 11" id="KW-0597">Phosphoprotein</keyword>
<keyword evidence="1" id="KW-0600">Photoreceptor protein</keyword>
<dbReference type="PANTHER" id="PTHR43065:SF10">
    <property type="entry name" value="PEROXIDE STRESS-ACTIVATED HISTIDINE KINASE MAK3"/>
    <property type="match status" value="1"/>
</dbReference>
<dbReference type="SUPFAM" id="SSF55785">
    <property type="entry name" value="PYP-like sensor domain (PAS domain)"/>
    <property type="match status" value="1"/>
</dbReference>
<dbReference type="Gene3D" id="3.30.450.40">
    <property type="match status" value="1"/>
</dbReference>
<dbReference type="GO" id="GO:0005524">
    <property type="term" value="F:ATP binding"/>
    <property type="evidence" value="ECO:0007669"/>
    <property type="project" value="UniProtKB-KW"/>
</dbReference>
<dbReference type="FunFam" id="1.10.287.130:FF:000048">
    <property type="entry name" value="Sensor histidine kinase/response regulator"/>
    <property type="match status" value="1"/>
</dbReference>
<dbReference type="Pfam" id="PF00360">
    <property type="entry name" value="PHY"/>
    <property type="match status" value="1"/>
</dbReference>
<feature type="compositionally biased region" description="Low complexity" evidence="12">
    <location>
        <begin position="66"/>
        <end position="81"/>
    </location>
</feature>
<reference evidence="16 17" key="1">
    <citation type="submission" date="2018-05" db="EMBL/GenBank/DDBJ databases">
        <title>Whole genome sequencing for identification of molecular markers to develop diagnostic detection tools for the regulated plant pathogen Lachnellula willkommii.</title>
        <authorList>
            <person name="Giroux E."/>
            <person name="Bilodeau G."/>
        </authorList>
    </citation>
    <scope>NUCLEOTIDE SEQUENCE [LARGE SCALE GENOMIC DNA]</scope>
    <source>
        <strain evidence="16 17">CBS 625.97</strain>
    </source>
</reference>
<dbReference type="FunFam" id="3.30.450.270:FF:000002">
    <property type="entry name" value="Sensor histidine kinase/response regulator, putative"/>
    <property type="match status" value="1"/>
</dbReference>
<dbReference type="SMART" id="SM00448">
    <property type="entry name" value="REC"/>
    <property type="match status" value="1"/>
</dbReference>
<dbReference type="GO" id="GO:0009584">
    <property type="term" value="P:detection of visible light"/>
    <property type="evidence" value="ECO:0007669"/>
    <property type="project" value="InterPro"/>
</dbReference>
<dbReference type="InterPro" id="IPR029016">
    <property type="entry name" value="GAF-like_dom_sf"/>
</dbReference>
<dbReference type="GO" id="GO:0006355">
    <property type="term" value="P:regulation of DNA-templated transcription"/>
    <property type="evidence" value="ECO:0007669"/>
    <property type="project" value="InterPro"/>
</dbReference>
<feature type="compositionally biased region" description="Low complexity" evidence="12">
    <location>
        <begin position="184"/>
        <end position="195"/>
    </location>
</feature>
<dbReference type="PROSITE" id="PS50046">
    <property type="entry name" value="PHYTOCHROME_2"/>
    <property type="match status" value="1"/>
</dbReference>
<feature type="modified residue" description="4-aspartylphosphate" evidence="11">
    <location>
        <position position="1329"/>
    </location>
</feature>
<dbReference type="InterPro" id="IPR036890">
    <property type="entry name" value="HATPase_C_sf"/>
</dbReference>
<dbReference type="InterPro" id="IPR005467">
    <property type="entry name" value="His_kinase_dom"/>
</dbReference>
<feature type="compositionally biased region" description="Polar residues" evidence="12">
    <location>
        <begin position="31"/>
        <end position="42"/>
    </location>
</feature>
<dbReference type="GO" id="GO:0009881">
    <property type="term" value="F:photoreceptor activity"/>
    <property type="evidence" value="ECO:0007669"/>
    <property type="project" value="UniProtKB-KW"/>
</dbReference>
<dbReference type="Pfam" id="PF02518">
    <property type="entry name" value="HATPase_c"/>
    <property type="match status" value="1"/>
</dbReference>
<protein>
    <submittedName>
        <fullName evidence="16">Cyanobacterial phytochrome B</fullName>
    </submittedName>
</protein>
<dbReference type="Gene3D" id="3.40.50.2300">
    <property type="match status" value="1"/>
</dbReference>
<dbReference type="Pfam" id="PF01590">
    <property type="entry name" value="GAF"/>
    <property type="match status" value="1"/>
</dbReference>